<proteinExistence type="predicted"/>
<dbReference type="EMBL" id="AAXG02000036">
    <property type="protein sequence ID" value="EDM98370.1"/>
    <property type="molecule type" value="Genomic_DNA"/>
</dbReference>
<name>A6P001_9FIRM</name>
<dbReference type="Proteomes" id="UP000003639">
    <property type="component" value="Unassembled WGS sequence"/>
</dbReference>
<gene>
    <name evidence="2" type="ORF">BACCAP_03806</name>
</gene>
<evidence type="ECO:0000313" key="2">
    <source>
        <dbReference type="EMBL" id="EDM98370.1"/>
    </source>
</evidence>
<dbReference type="InterPro" id="IPR025503">
    <property type="entry name" value="DUF4391"/>
</dbReference>
<keyword evidence="3" id="KW-1185">Reference proteome</keyword>
<sequence>MLNFPEATAPKPRFPLRFPKQKFYEHLEVSSEIKQLFVEQIRLIYWTNVISPVSMNIASGESVTEIDVLQIQLQGDKLDERVLQLIERQSPRHILFQLMRPDGLCQLYVTYKEASQSGSNAFQLRQSYHTEWSKPEELSLNLTALDMDALYESIVRQIAGDAIAVPQGESLKEAVERTQQREKLEKQIAQLKAKMKKEKQLGRQMELRREIMRLEEMQ</sequence>
<dbReference type="Pfam" id="PF14335">
    <property type="entry name" value="DUF4391"/>
    <property type="match status" value="1"/>
</dbReference>
<dbReference type="eggNOG" id="ENOG502ZBPR">
    <property type="taxonomic scope" value="Bacteria"/>
</dbReference>
<reference evidence="2 3" key="1">
    <citation type="submission" date="2007-04" db="EMBL/GenBank/DDBJ databases">
        <authorList>
            <person name="Fulton L."/>
            <person name="Clifton S."/>
            <person name="Fulton B."/>
            <person name="Xu J."/>
            <person name="Minx P."/>
            <person name="Pepin K.H."/>
            <person name="Johnson M."/>
            <person name="Thiruvilangam P."/>
            <person name="Bhonagiri V."/>
            <person name="Nash W.E."/>
            <person name="Mardis E.R."/>
            <person name="Wilson R.K."/>
        </authorList>
    </citation>
    <scope>NUCLEOTIDE SEQUENCE [LARGE SCALE GENOMIC DNA]</scope>
    <source>
        <strain evidence="2 3">ATCC 29799</strain>
    </source>
</reference>
<dbReference type="STRING" id="411467.BACCAP_03806"/>
<evidence type="ECO:0000256" key="1">
    <source>
        <dbReference type="SAM" id="Coils"/>
    </source>
</evidence>
<feature type="coiled-coil region" evidence="1">
    <location>
        <begin position="174"/>
        <end position="217"/>
    </location>
</feature>
<dbReference type="OrthoDB" id="9805811at2"/>
<protein>
    <recommendedName>
        <fullName evidence="4">DUF4391 domain-containing protein</fullName>
    </recommendedName>
</protein>
<dbReference type="AlphaFoldDB" id="A6P001"/>
<reference evidence="2 3" key="2">
    <citation type="submission" date="2007-06" db="EMBL/GenBank/DDBJ databases">
        <title>Draft genome sequence of Pseudoflavonifractor capillosus ATCC 29799.</title>
        <authorList>
            <person name="Sudarsanam P."/>
            <person name="Ley R."/>
            <person name="Guruge J."/>
            <person name="Turnbaugh P.J."/>
            <person name="Mahowald M."/>
            <person name="Liep D."/>
            <person name="Gordon J."/>
        </authorList>
    </citation>
    <scope>NUCLEOTIDE SEQUENCE [LARGE SCALE GENOMIC DNA]</scope>
    <source>
        <strain evidence="2 3">ATCC 29799</strain>
    </source>
</reference>
<dbReference type="RefSeq" id="WP_006574303.1">
    <property type="nucleotide sequence ID" value="NZ_AAXG02000036.1"/>
</dbReference>
<accession>A6P001</accession>
<evidence type="ECO:0000313" key="3">
    <source>
        <dbReference type="Proteomes" id="UP000003639"/>
    </source>
</evidence>
<organism evidence="2 3">
    <name type="scientific">Pseudoflavonifractor capillosus ATCC 29799</name>
    <dbReference type="NCBI Taxonomy" id="411467"/>
    <lineage>
        <taxon>Bacteria</taxon>
        <taxon>Bacillati</taxon>
        <taxon>Bacillota</taxon>
        <taxon>Clostridia</taxon>
        <taxon>Eubacteriales</taxon>
        <taxon>Oscillospiraceae</taxon>
        <taxon>Pseudoflavonifractor</taxon>
    </lineage>
</organism>
<keyword evidence="1" id="KW-0175">Coiled coil</keyword>
<evidence type="ECO:0008006" key="4">
    <source>
        <dbReference type="Google" id="ProtNLM"/>
    </source>
</evidence>
<comment type="caution">
    <text evidence="2">The sequence shown here is derived from an EMBL/GenBank/DDBJ whole genome shotgun (WGS) entry which is preliminary data.</text>
</comment>